<evidence type="ECO:0000313" key="1">
    <source>
        <dbReference type="EMBL" id="GFO40793.1"/>
    </source>
</evidence>
<dbReference type="Pfam" id="PF05380">
    <property type="entry name" value="Peptidase_A17"/>
    <property type="match status" value="1"/>
</dbReference>
<dbReference type="EMBL" id="BLXT01007638">
    <property type="protein sequence ID" value="GFO40793.1"/>
    <property type="molecule type" value="Genomic_DNA"/>
</dbReference>
<dbReference type="InterPro" id="IPR008042">
    <property type="entry name" value="Retrotrans_Pao"/>
</dbReference>
<proteinExistence type="predicted"/>
<dbReference type="AlphaFoldDB" id="A0AAV4D9R0"/>
<keyword evidence="2" id="KW-1185">Reference proteome</keyword>
<organism evidence="1 2">
    <name type="scientific">Plakobranchus ocellatus</name>
    <dbReference type="NCBI Taxonomy" id="259542"/>
    <lineage>
        <taxon>Eukaryota</taxon>
        <taxon>Metazoa</taxon>
        <taxon>Spiralia</taxon>
        <taxon>Lophotrochozoa</taxon>
        <taxon>Mollusca</taxon>
        <taxon>Gastropoda</taxon>
        <taxon>Heterobranchia</taxon>
        <taxon>Euthyneura</taxon>
        <taxon>Panpulmonata</taxon>
        <taxon>Sacoglossa</taxon>
        <taxon>Placobranchoidea</taxon>
        <taxon>Plakobranchidae</taxon>
        <taxon>Plakobranchus</taxon>
    </lineage>
</organism>
<gene>
    <name evidence="1" type="ORF">PoB_006729800</name>
</gene>
<protein>
    <submittedName>
        <fullName evidence="1">Uncharacterized protein</fullName>
    </submittedName>
</protein>
<comment type="caution">
    <text evidence="1">The sequence shown here is derived from an EMBL/GenBank/DDBJ whole genome shotgun (WGS) entry which is preliminary data.</text>
</comment>
<dbReference type="PANTHER" id="PTHR47331">
    <property type="entry name" value="PHD-TYPE DOMAIN-CONTAINING PROTEIN"/>
    <property type="match status" value="1"/>
</dbReference>
<dbReference type="PANTHER" id="PTHR47331:SF1">
    <property type="entry name" value="GAG-LIKE PROTEIN"/>
    <property type="match status" value="1"/>
</dbReference>
<reference evidence="1 2" key="1">
    <citation type="journal article" date="2021" name="Elife">
        <title>Chloroplast acquisition without the gene transfer in kleptoplastic sea slugs, Plakobranchus ocellatus.</title>
        <authorList>
            <person name="Maeda T."/>
            <person name="Takahashi S."/>
            <person name="Yoshida T."/>
            <person name="Shimamura S."/>
            <person name="Takaki Y."/>
            <person name="Nagai Y."/>
            <person name="Toyoda A."/>
            <person name="Suzuki Y."/>
            <person name="Arimoto A."/>
            <person name="Ishii H."/>
            <person name="Satoh N."/>
            <person name="Nishiyama T."/>
            <person name="Hasebe M."/>
            <person name="Maruyama T."/>
            <person name="Minagawa J."/>
            <person name="Obokata J."/>
            <person name="Shigenobu S."/>
        </authorList>
    </citation>
    <scope>NUCLEOTIDE SEQUENCE [LARGE SCALE GENOMIC DNA]</scope>
</reference>
<accession>A0AAV4D9R0</accession>
<dbReference type="Proteomes" id="UP000735302">
    <property type="component" value="Unassembled WGS sequence"/>
</dbReference>
<name>A0AAV4D9R0_9GAST</name>
<evidence type="ECO:0000313" key="2">
    <source>
        <dbReference type="Proteomes" id="UP000735302"/>
    </source>
</evidence>
<sequence length="215" mass="24959">MTRYRIAYVTDFTIEALRHMSNDNKLVLTNASTTDKQIKRRFIQDILKYINNRLNDENKFLRMHQDSSIHVLTRQTAQRCWVSNGTLKEDCFVYSGLPAPANLAITKRPLFRFIAYLFDPLGFLSPYVVTSKLLFQELWELGIEWDDELRDTLRDRFRKWLKDLDVLPEWKIPRSIAVSSLTGAERVKLHTFRDASEKAYVASGGKGSQSSLGHV</sequence>